<keyword evidence="3" id="KW-1185">Reference proteome</keyword>
<comment type="caution">
    <text evidence="2">The sequence shown here is derived from an EMBL/GenBank/DDBJ whole genome shotgun (WGS) entry which is preliminary data.</text>
</comment>
<feature type="domain" description="TIR" evidence="1">
    <location>
        <begin position="244"/>
        <end position="358"/>
    </location>
</feature>
<evidence type="ECO:0000313" key="3">
    <source>
        <dbReference type="Proteomes" id="UP000689967"/>
    </source>
</evidence>
<sequence length="379" mass="43562">MDAVRSGTTPDHAKWSSTNSFIRAYTDAALQYKKLTNDRTVNIYDISRLAASDDKRWPVEKGQFDTIYADIVVLQKLLTQPEEEPLGPLYNLFVSGLDDSWSGVPFHLELSRCLREYTDGELTERFGRLDSASISELKRYPCIFAYESGIQKAPLFGFIREIDRRQNEVRVDYHLVDVHPFLTANELSEMRFELDLSKLELYRTHWALKRVDLAKELHRKNIALPSSAADIKNSVDISNHVFDVALSFPGEARELVEKISHELERSLGPNAYFYDDNYTSQLARPSLDTLLQGIYSRAKLDVVFAGSDYQAKNWCGVEFRAIREIIQRREHERVMLVRLDDGEVEGILKVDGYVDARRFGPEKIAEFIVDRIGLIKSKE</sequence>
<dbReference type="EMBL" id="JAERQM010000001">
    <property type="protein sequence ID" value="MBU8542967.1"/>
    <property type="molecule type" value="Genomic_DNA"/>
</dbReference>
<proteinExistence type="predicted"/>
<gene>
    <name evidence="2" type="ORF">JJQ90_04585</name>
</gene>
<dbReference type="Proteomes" id="UP000689967">
    <property type="component" value="Unassembled WGS sequence"/>
</dbReference>
<reference evidence="2 3" key="1">
    <citation type="submission" date="2021-01" db="EMBL/GenBank/DDBJ databases">
        <title>Roseomonas sp. nov, a bacterium isolated from an oil production mixture in Yumen Oilfield.</title>
        <authorList>
            <person name="Wu D."/>
        </authorList>
    </citation>
    <scope>NUCLEOTIDE SEQUENCE [LARGE SCALE GENOMIC DNA]</scope>
    <source>
        <strain evidence="2 3">ROY-5-3</strain>
    </source>
</reference>
<organism evidence="2 3">
    <name type="scientific">Falsiroseomonas oleicola</name>
    <dbReference type="NCBI Taxonomy" id="2801474"/>
    <lineage>
        <taxon>Bacteria</taxon>
        <taxon>Pseudomonadati</taxon>
        <taxon>Pseudomonadota</taxon>
        <taxon>Alphaproteobacteria</taxon>
        <taxon>Acetobacterales</taxon>
        <taxon>Roseomonadaceae</taxon>
        <taxon>Falsiroseomonas</taxon>
    </lineage>
</organism>
<protein>
    <submittedName>
        <fullName evidence="2">TIR domain-containing protein</fullName>
    </submittedName>
</protein>
<evidence type="ECO:0000259" key="1">
    <source>
        <dbReference type="Pfam" id="PF13676"/>
    </source>
</evidence>
<dbReference type="Pfam" id="PF13676">
    <property type="entry name" value="TIR_2"/>
    <property type="match status" value="1"/>
</dbReference>
<accession>A0ABS6H561</accession>
<evidence type="ECO:0000313" key="2">
    <source>
        <dbReference type="EMBL" id="MBU8542967.1"/>
    </source>
</evidence>
<dbReference type="InterPro" id="IPR000157">
    <property type="entry name" value="TIR_dom"/>
</dbReference>
<name>A0ABS6H561_9PROT</name>